<evidence type="ECO:0000256" key="2">
    <source>
        <dbReference type="ARBA" id="ARBA00023239"/>
    </source>
</evidence>
<dbReference type="EMBL" id="VGIY01000589">
    <property type="protein sequence ID" value="MBM3319006.1"/>
    <property type="molecule type" value="Genomic_DNA"/>
</dbReference>
<dbReference type="NCBIfam" id="TIGR02087">
    <property type="entry name" value="LEUD_arch"/>
    <property type="match status" value="1"/>
</dbReference>
<dbReference type="Pfam" id="PF00694">
    <property type="entry name" value="Aconitase_C"/>
    <property type="match status" value="1"/>
</dbReference>
<keyword evidence="3" id="KW-0028">Amino-acid biosynthesis</keyword>
<dbReference type="InterPro" id="IPR000573">
    <property type="entry name" value="AconitaseA/IPMdHydase_ssu_swvl"/>
</dbReference>
<proteinExistence type="inferred from homology"/>
<gene>
    <name evidence="3" type="primary">leuD</name>
    <name evidence="5" type="ORF">FJY75_14260</name>
</gene>
<comment type="function">
    <text evidence="3">Catalyzes the isomerization between 2-isopropylmalate and 3-isopropylmalate, via the formation of 2-isopropylmaleate.</text>
</comment>
<dbReference type="HAMAP" id="MF_01032">
    <property type="entry name" value="LeuD_type2"/>
    <property type="match status" value="1"/>
</dbReference>
<comment type="subunit">
    <text evidence="3">Heterodimer of LeuC and LeuD.</text>
</comment>
<dbReference type="SUPFAM" id="SSF52016">
    <property type="entry name" value="LeuD/IlvD-like"/>
    <property type="match status" value="1"/>
</dbReference>
<dbReference type="Gene3D" id="3.20.19.10">
    <property type="entry name" value="Aconitase, domain 4"/>
    <property type="match status" value="1"/>
</dbReference>
<dbReference type="PANTHER" id="PTHR43345">
    <property type="entry name" value="3-ISOPROPYLMALATE DEHYDRATASE SMALL SUBUNIT 2-RELATED-RELATED"/>
    <property type="match status" value="1"/>
</dbReference>
<keyword evidence="3" id="KW-0432">Leucine biosynthesis</keyword>
<comment type="caution">
    <text evidence="5">The sequence shown here is derived from an EMBL/GenBank/DDBJ whole genome shotgun (WGS) entry which is preliminary data.</text>
</comment>
<comment type="pathway">
    <text evidence="3">Amino-acid biosynthesis; L-leucine biosynthesis; L-leucine from 3-methyl-2-oxobutanoate: step 2/4.</text>
</comment>
<sequence>MKVWKYGDDINTDMLFPGKYTYTCATAEEIRPHLLEDLDPRFAAEVQPGDLVVAGKNFGCGSSREQPVVGLKAAGVQAILAKSFARIFYRSAINQGLLLIEAPEAVEAYREGDAIELDATGGVIRVAGKPYSFPVLPADILAICEAGGLLEYTRAKLEARR</sequence>
<dbReference type="InterPro" id="IPR050075">
    <property type="entry name" value="LeuD"/>
</dbReference>
<dbReference type="InterPro" id="IPR011827">
    <property type="entry name" value="LeuD_type2/HacB/DmdB"/>
</dbReference>
<dbReference type="AlphaFoldDB" id="A0A938BSQ4"/>
<protein>
    <recommendedName>
        <fullName evidence="3">3-isopropylmalate dehydratase small subunit</fullName>
        <ecNumber evidence="3">4.2.1.33</ecNumber>
    </recommendedName>
    <alternativeName>
        <fullName evidence="3">Alpha-IPM isomerase</fullName>
        <shortName evidence="3">IPMI</shortName>
    </alternativeName>
    <alternativeName>
        <fullName evidence="3">Isopropylmalate isomerase</fullName>
    </alternativeName>
</protein>
<dbReference type="InterPro" id="IPR033940">
    <property type="entry name" value="IPMI_Swivel"/>
</dbReference>
<reference evidence="5" key="1">
    <citation type="submission" date="2019-03" db="EMBL/GenBank/DDBJ databases">
        <title>Lake Tanganyika Metagenome-Assembled Genomes (MAGs).</title>
        <authorList>
            <person name="Tran P."/>
        </authorList>
    </citation>
    <scope>NUCLEOTIDE SEQUENCE</scope>
    <source>
        <strain evidence="5">M_DeepCast_400m_m2_100</strain>
    </source>
</reference>
<keyword evidence="2 3" id="KW-0456">Lyase</keyword>
<evidence type="ECO:0000256" key="1">
    <source>
        <dbReference type="ARBA" id="ARBA00009869"/>
    </source>
</evidence>
<dbReference type="PANTHER" id="PTHR43345:SF2">
    <property type="entry name" value="3-ISOPROPYLMALATE DEHYDRATASE SMALL SUBUNIT 1"/>
    <property type="match status" value="1"/>
</dbReference>
<evidence type="ECO:0000313" key="6">
    <source>
        <dbReference type="Proteomes" id="UP000748308"/>
    </source>
</evidence>
<keyword evidence="3" id="KW-0100">Branched-chain amino acid biosynthesis</keyword>
<name>A0A938BSQ4_UNCEI</name>
<evidence type="ECO:0000313" key="5">
    <source>
        <dbReference type="EMBL" id="MBM3319006.1"/>
    </source>
</evidence>
<organism evidence="5 6">
    <name type="scientific">Eiseniibacteriota bacterium</name>
    <dbReference type="NCBI Taxonomy" id="2212470"/>
    <lineage>
        <taxon>Bacteria</taxon>
        <taxon>Candidatus Eiseniibacteriota</taxon>
    </lineage>
</organism>
<dbReference type="Proteomes" id="UP000748308">
    <property type="component" value="Unassembled WGS sequence"/>
</dbReference>
<evidence type="ECO:0000259" key="4">
    <source>
        <dbReference type="Pfam" id="PF00694"/>
    </source>
</evidence>
<comment type="similarity">
    <text evidence="1 3">Belongs to the LeuD family. LeuD type 2 subfamily.</text>
</comment>
<comment type="catalytic activity">
    <reaction evidence="3">
        <text>(2R,3S)-3-isopropylmalate = (2S)-2-isopropylmalate</text>
        <dbReference type="Rhea" id="RHEA:32287"/>
        <dbReference type="ChEBI" id="CHEBI:1178"/>
        <dbReference type="ChEBI" id="CHEBI:35121"/>
        <dbReference type="EC" id="4.2.1.33"/>
    </reaction>
</comment>
<accession>A0A938BSQ4</accession>
<dbReference type="GO" id="GO:0003861">
    <property type="term" value="F:3-isopropylmalate dehydratase activity"/>
    <property type="evidence" value="ECO:0007669"/>
    <property type="project" value="UniProtKB-UniRule"/>
</dbReference>
<dbReference type="InterPro" id="IPR015928">
    <property type="entry name" value="Aconitase/3IPM_dehydase_swvl"/>
</dbReference>
<dbReference type="EC" id="4.2.1.33" evidence="3"/>
<evidence type="ECO:0000256" key="3">
    <source>
        <dbReference type="HAMAP-Rule" id="MF_01032"/>
    </source>
</evidence>
<dbReference type="CDD" id="cd01577">
    <property type="entry name" value="IPMI_Swivel"/>
    <property type="match status" value="1"/>
</dbReference>
<feature type="domain" description="Aconitase A/isopropylmalate dehydratase small subunit swivel" evidence="4">
    <location>
        <begin position="45"/>
        <end position="104"/>
    </location>
</feature>
<dbReference type="GO" id="GO:0009098">
    <property type="term" value="P:L-leucine biosynthetic process"/>
    <property type="evidence" value="ECO:0007669"/>
    <property type="project" value="UniProtKB-UniRule"/>
</dbReference>